<reference evidence="1 2" key="1">
    <citation type="submission" date="2016-10" db="EMBL/GenBank/DDBJ databases">
        <authorList>
            <person name="de Groot N.N."/>
        </authorList>
    </citation>
    <scope>NUCLEOTIDE SEQUENCE [LARGE SCALE GENOMIC DNA]</scope>
    <source>
        <strain evidence="1 2">DSM 1283</strain>
    </source>
</reference>
<sequence length="71" mass="8051">MRASNKAYEDVAIHCSGYEKTSDNSFTNKTDDEDSVSCLNCKHFDEDEHCVLDLYDKVAESRGISPRNSEE</sequence>
<dbReference type="STRING" id="1527.SAMN04489757_11938"/>
<dbReference type="EMBL" id="FOWD01000019">
    <property type="protein sequence ID" value="SFO34705.1"/>
    <property type="molecule type" value="Genomic_DNA"/>
</dbReference>
<organism evidence="1 2">
    <name type="scientific">Anaerocolumna aminovalerica</name>
    <dbReference type="NCBI Taxonomy" id="1527"/>
    <lineage>
        <taxon>Bacteria</taxon>
        <taxon>Bacillati</taxon>
        <taxon>Bacillota</taxon>
        <taxon>Clostridia</taxon>
        <taxon>Lachnospirales</taxon>
        <taxon>Lachnospiraceae</taxon>
        <taxon>Anaerocolumna</taxon>
    </lineage>
</organism>
<dbReference type="OrthoDB" id="2057867at2"/>
<dbReference type="AlphaFoldDB" id="A0A1I5GF94"/>
<evidence type="ECO:0000313" key="2">
    <source>
        <dbReference type="Proteomes" id="UP000198806"/>
    </source>
</evidence>
<protein>
    <submittedName>
        <fullName evidence="1">Uncharacterized protein</fullName>
    </submittedName>
</protein>
<dbReference type="RefSeq" id="WP_091687071.1">
    <property type="nucleotide sequence ID" value="NZ_BAABFM010000069.1"/>
</dbReference>
<dbReference type="Proteomes" id="UP000198806">
    <property type="component" value="Unassembled WGS sequence"/>
</dbReference>
<keyword evidence="2" id="KW-1185">Reference proteome</keyword>
<evidence type="ECO:0000313" key="1">
    <source>
        <dbReference type="EMBL" id="SFO34705.1"/>
    </source>
</evidence>
<gene>
    <name evidence="1" type="ORF">SAMN04489757_11938</name>
</gene>
<name>A0A1I5GF94_9FIRM</name>
<proteinExistence type="predicted"/>
<accession>A0A1I5GF94</accession>